<keyword evidence="4" id="KW-0238">DNA-binding</keyword>
<feature type="domain" description="Myb-like" evidence="8">
    <location>
        <begin position="17"/>
        <end position="69"/>
    </location>
</feature>
<dbReference type="GO" id="GO:0045893">
    <property type="term" value="P:positive regulation of DNA-templated transcription"/>
    <property type="evidence" value="ECO:0007669"/>
    <property type="project" value="UniProtKB-ARBA"/>
</dbReference>
<dbReference type="InterPro" id="IPR017930">
    <property type="entry name" value="Myb_dom"/>
</dbReference>
<keyword evidence="6" id="KW-0804">Transcription</keyword>
<feature type="domain" description="HTH myb-type" evidence="9">
    <location>
        <begin position="70"/>
        <end position="124"/>
    </location>
</feature>
<feature type="domain" description="HTH myb-type" evidence="9">
    <location>
        <begin position="17"/>
        <end position="69"/>
    </location>
</feature>
<feature type="domain" description="Myb-like" evidence="8">
    <location>
        <begin position="70"/>
        <end position="120"/>
    </location>
</feature>
<keyword evidence="7" id="KW-0539">Nucleus</keyword>
<dbReference type="SMART" id="SM00717">
    <property type="entry name" value="SANT"/>
    <property type="match status" value="2"/>
</dbReference>
<name>A0A0K9NWF7_ZOSMR</name>
<dbReference type="CDD" id="cd00167">
    <property type="entry name" value="SANT"/>
    <property type="match status" value="2"/>
</dbReference>
<dbReference type="GO" id="GO:0000976">
    <property type="term" value="F:transcription cis-regulatory region binding"/>
    <property type="evidence" value="ECO:0000318"/>
    <property type="project" value="GO_Central"/>
</dbReference>
<dbReference type="EMBL" id="LFYR01001545">
    <property type="protein sequence ID" value="KMZ60988.1"/>
    <property type="molecule type" value="Genomic_DNA"/>
</dbReference>
<comment type="subcellular location">
    <subcellularLocation>
        <location evidence="1">Nucleus</location>
    </subcellularLocation>
</comment>
<keyword evidence="5" id="KW-0010">Activator</keyword>
<dbReference type="InterPro" id="IPR051953">
    <property type="entry name" value="Plant_SW-associated_TFs"/>
</dbReference>
<evidence type="ECO:0000259" key="8">
    <source>
        <dbReference type="PROSITE" id="PS50090"/>
    </source>
</evidence>
<keyword evidence="11" id="KW-1185">Reference proteome</keyword>
<dbReference type="SUPFAM" id="SSF46689">
    <property type="entry name" value="Homeodomain-like"/>
    <property type="match status" value="1"/>
</dbReference>
<proteinExistence type="predicted"/>
<dbReference type="GO" id="GO:0006355">
    <property type="term" value="P:regulation of DNA-templated transcription"/>
    <property type="evidence" value="ECO:0000318"/>
    <property type="project" value="GO_Central"/>
</dbReference>
<evidence type="ECO:0000259" key="9">
    <source>
        <dbReference type="PROSITE" id="PS51294"/>
    </source>
</evidence>
<accession>A0A0K9NWF7</accession>
<dbReference type="Pfam" id="PF00249">
    <property type="entry name" value="Myb_DNA-binding"/>
    <property type="match status" value="2"/>
</dbReference>
<evidence type="ECO:0000256" key="1">
    <source>
        <dbReference type="ARBA" id="ARBA00004123"/>
    </source>
</evidence>
<evidence type="ECO:0000256" key="2">
    <source>
        <dbReference type="ARBA" id="ARBA00022737"/>
    </source>
</evidence>
<comment type="caution">
    <text evidence="10">The sequence shown here is derived from an EMBL/GenBank/DDBJ whole genome shotgun (WGS) entry which is preliminary data.</text>
</comment>
<dbReference type="OrthoDB" id="2143914at2759"/>
<keyword evidence="3" id="KW-0805">Transcription regulation</keyword>
<dbReference type="InterPro" id="IPR009057">
    <property type="entry name" value="Homeodomain-like_sf"/>
</dbReference>
<dbReference type="FunFam" id="1.10.10.60:FF:000077">
    <property type="entry name" value="MYB transcription factor"/>
    <property type="match status" value="1"/>
</dbReference>
<dbReference type="PANTHER" id="PTHR47997">
    <property type="entry name" value="MYB DOMAIN PROTEIN 55"/>
    <property type="match status" value="1"/>
</dbReference>
<dbReference type="InterPro" id="IPR001005">
    <property type="entry name" value="SANT/Myb"/>
</dbReference>
<dbReference type="FunFam" id="1.10.10.60:FF:000140">
    <property type="entry name" value="Myb transcription factor"/>
    <property type="match status" value="1"/>
</dbReference>
<evidence type="ECO:0000256" key="4">
    <source>
        <dbReference type="ARBA" id="ARBA00023125"/>
    </source>
</evidence>
<dbReference type="STRING" id="29655.A0A0K9NWF7"/>
<organism evidence="10 11">
    <name type="scientific">Zostera marina</name>
    <name type="common">Eelgrass</name>
    <dbReference type="NCBI Taxonomy" id="29655"/>
    <lineage>
        <taxon>Eukaryota</taxon>
        <taxon>Viridiplantae</taxon>
        <taxon>Streptophyta</taxon>
        <taxon>Embryophyta</taxon>
        <taxon>Tracheophyta</taxon>
        <taxon>Spermatophyta</taxon>
        <taxon>Magnoliopsida</taxon>
        <taxon>Liliopsida</taxon>
        <taxon>Zosteraceae</taxon>
        <taxon>Zostera</taxon>
    </lineage>
</organism>
<dbReference type="PANTHER" id="PTHR47997:SF44">
    <property type="entry name" value="TRANSCRIPTION FACTOR MYB46"/>
    <property type="match status" value="1"/>
</dbReference>
<sequence>MRKPGDHSVQTSTGMAMGKLRKGLWSPEEDDKLMRYMMRSGHGCWSDIARNAGLLRCGKSCRLRWINYLRPDLKRGAFSPQEEDLIVQLHSLLGNRWSQIAGNLPGRTDNEIKNFWNSTIKKRLKMTSAFIESSQSYKYGSNSDQLLLQQLPASTTMKIKNIGRAHHQNSCMFIDSSSSCSPSSIQDMNHLMINASFFTQQDHHNTTSGLPSENPGYPRSFAPPPATSVPFVFEDGFLENHGGMASGSMSTADCTGRSSGEMYNHHHHHQHDQLFVSFEPHDNAVATGDHAGNITDKIDDNMKMGDWNLEEYLIEDANSFPLLDFHVE</sequence>
<evidence type="ECO:0000256" key="6">
    <source>
        <dbReference type="ARBA" id="ARBA00023163"/>
    </source>
</evidence>
<dbReference type="PROSITE" id="PS50090">
    <property type="entry name" value="MYB_LIKE"/>
    <property type="match status" value="2"/>
</dbReference>
<dbReference type="PROSITE" id="PS51294">
    <property type="entry name" value="HTH_MYB"/>
    <property type="match status" value="2"/>
</dbReference>
<dbReference type="GO" id="GO:0005634">
    <property type="term" value="C:nucleus"/>
    <property type="evidence" value="ECO:0000318"/>
    <property type="project" value="GO_Central"/>
</dbReference>
<evidence type="ECO:0000256" key="3">
    <source>
        <dbReference type="ARBA" id="ARBA00023015"/>
    </source>
</evidence>
<keyword evidence="2" id="KW-0677">Repeat</keyword>
<protein>
    <submittedName>
        <fullName evidence="10">Uncharacterized protein</fullName>
    </submittedName>
</protein>
<gene>
    <name evidence="10" type="ORF">ZOSMA_55G00400</name>
</gene>
<dbReference type="Proteomes" id="UP000036987">
    <property type="component" value="Unassembled WGS sequence"/>
</dbReference>
<evidence type="ECO:0000256" key="7">
    <source>
        <dbReference type="ARBA" id="ARBA00023242"/>
    </source>
</evidence>
<dbReference type="Gene3D" id="1.10.10.60">
    <property type="entry name" value="Homeodomain-like"/>
    <property type="match status" value="2"/>
</dbReference>
<reference evidence="11" key="1">
    <citation type="journal article" date="2016" name="Nature">
        <title>The genome of the seagrass Zostera marina reveals angiosperm adaptation to the sea.</title>
        <authorList>
            <person name="Olsen J.L."/>
            <person name="Rouze P."/>
            <person name="Verhelst B."/>
            <person name="Lin Y.-C."/>
            <person name="Bayer T."/>
            <person name="Collen J."/>
            <person name="Dattolo E."/>
            <person name="De Paoli E."/>
            <person name="Dittami S."/>
            <person name="Maumus F."/>
            <person name="Michel G."/>
            <person name="Kersting A."/>
            <person name="Lauritano C."/>
            <person name="Lohaus R."/>
            <person name="Toepel M."/>
            <person name="Tonon T."/>
            <person name="Vanneste K."/>
            <person name="Amirebrahimi M."/>
            <person name="Brakel J."/>
            <person name="Bostroem C."/>
            <person name="Chovatia M."/>
            <person name="Grimwood J."/>
            <person name="Jenkins J.W."/>
            <person name="Jueterbock A."/>
            <person name="Mraz A."/>
            <person name="Stam W.T."/>
            <person name="Tice H."/>
            <person name="Bornberg-Bauer E."/>
            <person name="Green P.J."/>
            <person name="Pearson G.A."/>
            <person name="Procaccini G."/>
            <person name="Duarte C.M."/>
            <person name="Schmutz J."/>
            <person name="Reusch T.B.H."/>
            <person name="Van de Peer Y."/>
        </authorList>
    </citation>
    <scope>NUCLEOTIDE SEQUENCE [LARGE SCALE GENOMIC DNA]</scope>
    <source>
        <strain evidence="11">cv. Finnish</strain>
    </source>
</reference>
<evidence type="ECO:0000313" key="11">
    <source>
        <dbReference type="Proteomes" id="UP000036987"/>
    </source>
</evidence>
<dbReference type="AlphaFoldDB" id="A0A0K9NWF7"/>
<evidence type="ECO:0000313" key="10">
    <source>
        <dbReference type="EMBL" id="KMZ60988.1"/>
    </source>
</evidence>
<evidence type="ECO:0000256" key="5">
    <source>
        <dbReference type="ARBA" id="ARBA00023159"/>
    </source>
</evidence>